<evidence type="ECO:0000313" key="2">
    <source>
        <dbReference type="Proteomes" id="UP000471166"/>
    </source>
</evidence>
<evidence type="ECO:0000313" key="1">
    <source>
        <dbReference type="EMBL" id="NEW33795.1"/>
    </source>
</evidence>
<gene>
    <name evidence="1" type="ORF">GV791_14650</name>
</gene>
<comment type="caution">
    <text evidence="1">The sequence shown here is derived from an EMBL/GenBank/DDBJ whole genome shotgun (WGS) entry which is preliminary data.</text>
</comment>
<dbReference type="EMBL" id="JAAGVB010000020">
    <property type="protein sequence ID" value="NEW33795.1"/>
    <property type="molecule type" value="Genomic_DNA"/>
</dbReference>
<accession>A0A6P1CUI8</accession>
<name>A0A6P1CUI8_9NOCA</name>
<protein>
    <submittedName>
        <fullName evidence="1">Uncharacterized protein</fullName>
    </submittedName>
</protein>
<organism evidence="1 2">
    <name type="scientific">Nocardia cyriacigeorgica</name>
    <dbReference type="NCBI Taxonomy" id="135487"/>
    <lineage>
        <taxon>Bacteria</taxon>
        <taxon>Bacillati</taxon>
        <taxon>Actinomycetota</taxon>
        <taxon>Actinomycetes</taxon>
        <taxon>Mycobacteriales</taxon>
        <taxon>Nocardiaceae</taxon>
        <taxon>Nocardia</taxon>
    </lineage>
</organism>
<sequence>MNQYLYRVQIIEYPEGALIVDEHEPDAMNLNPDWQPPGWDPSPEWVERFGGVTGGAFFWPKTDREYRSRSSAVKLRRLVESYGATAIVQRSAPIIWPGHGQERVTDGAV</sequence>
<dbReference type="AlphaFoldDB" id="A0A6P1CUI8"/>
<dbReference type="Proteomes" id="UP000471166">
    <property type="component" value="Unassembled WGS sequence"/>
</dbReference>
<reference evidence="1 2" key="1">
    <citation type="submission" date="2020-01" db="EMBL/GenBank/DDBJ databases">
        <title>Genetics and antimicrobial susceptibilities of Nocardia species isolated from the soil; a comparison with species isolated from humans.</title>
        <authorList>
            <person name="Carrasco G."/>
            <person name="Monzon S."/>
            <person name="Sansegundo M."/>
            <person name="Garcia E."/>
            <person name="Garrido N."/>
            <person name="Medina M.J."/>
            <person name="Villalon P."/>
            <person name="Ramirez-Arocha A.C."/>
            <person name="Jimenez P."/>
            <person name="Cuesta I."/>
            <person name="Valdezate S."/>
        </authorList>
    </citation>
    <scope>NUCLEOTIDE SEQUENCE [LARGE SCALE GENOMIC DNA]</scope>
    <source>
        <strain evidence="1 2">CNM20110626</strain>
    </source>
</reference>
<dbReference type="RefSeq" id="WP_163845138.1">
    <property type="nucleotide sequence ID" value="NZ_JAAGVB010000020.1"/>
</dbReference>
<proteinExistence type="predicted"/>